<dbReference type="InterPro" id="IPR001424">
    <property type="entry name" value="SOD_Cu_Zn_dom"/>
</dbReference>
<feature type="signal peptide" evidence="2">
    <location>
        <begin position="1"/>
        <end position="22"/>
    </location>
</feature>
<dbReference type="CDD" id="cd00305">
    <property type="entry name" value="Cu-Zn_Superoxide_Dismutase"/>
    <property type="match status" value="1"/>
</dbReference>
<dbReference type="InterPro" id="IPR036423">
    <property type="entry name" value="SOD-like_Cu/Zn_dom_sf"/>
</dbReference>
<proteinExistence type="inferred from homology"/>
<evidence type="ECO:0000313" key="5">
    <source>
        <dbReference type="Proteomes" id="UP001161390"/>
    </source>
</evidence>
<dbReference type="PANTHER" id="PTHR10003">
    <property type="entry name" value="SUPEROXIDE DISMUTASE CU-ZN -RELATED"/>
    <property type="match status" value="1"/>
</dbReference>
<evidence type="ECO:0000256" key="2">
    <source>
        <dbReference type="SAM" id="SignalP"/>
    </source>
</evidence>
<dbReference type="EMBL" id="BSNJ01000001">
    <property type="protein sequence ID" value="GLQ19292.1"/>
    <property type="molecule type" value="Genomic_DNA"/>
</dbReference>
<name>A0ABQ5UX61_9PROT</name>
<protein>
    <submittedName>
        <fullName evidence="4">Superoxide dismutase</fullName>
    </submittedName>
</protein>
<keyword evidence="5" id="KW-1185">Reference proteome</keyword>
<sequence length="202" mass="20788">MLKKVLLLTSAAMLTACGSPEAEIDRPDADNTLDVATEMMTDTDADTVVMMSQSFPVMNTSGAEIGTVTVSDQSAGGVTVTLDVTAITAGAHAVHFHETGRCDGPDFTSAGGHYNPMGNNHGFDADAPNPHAGDMPNVEAPQSGVVQTVIENERVSLSPREGMAPLFDANGTAFIIHADADDYVSQPTGAAGSRIACAVIAP</sequence>
<gene>
    <name evidence="4" type="ORF">GCM10007854_02470</name>
</gene>
<dbReference type="Gene3D" id="2.60.40.200">
    <property type="entry name" value="Superoxide dismutase, copper/zinc binding domain"/>
    <property type="match status" value="1"/>
</dbReference>
<reference evidence="4" key="1">
    <citation type="journal article" date="2014" name="Int. J. Syst. Evol. Microbiol.">
        <title>Complete genome of a new Firmicutes species belonging to the dominant human colonic microbiota ('Ruminococcus bicirculans') reveals two chromosomes and a selective capacity to utilize plant glucans.</title>
        <authorList>
            <consortium name="NISC Comparative Sequencing Program"/>
            <person name="Wegmann U."/>
            <person name="Louis P."/>
            <person name="Goesmann A."/>
            <person name="Henrissat B."/>
            <person name="Duncan S.H."/>
            <person name="Flint H.J."/>
        </authorList>
    </citation>
    <scope>NUCLEOTIDE SEQUENCE</scope>
    <source>
        <strain evidence="4">NBRC 108216</strain>
    </source>
</reference>
<evidence type="ECO:0000256" key="1">
    <source>
        <dbReference type="ARBA" id="ARBA00010457"/>
    </source>
</evidence>
<evidence type="ECO:0000313" key="4">
    <source>
        <dbReference type="EMBL" id="GLQ19292.1"/>
    </source>
</evidence>
<dbReference type="PROSITE" id="PS51257">
    <property type="entry name" value="PROKAR_LIPOPROTEIN"/>
    <property type="match status" value="1"/>
</dbReference>
<dbReference type="InterPro" id="IPR024134">
    <property type="entry name" value="SOD_Cu/Zn_/chaperone"/>
</dbReference>
<reference evidence="4" key="2">
    <citation type="submission" date="2023-01" db="EMBL/GenBank/DDBJ databases">
        <title>Draft genome sequence of Algimonas porphyrae strain NBRC 108216.</title>
        <authorList>
            <person name="Sun Q."/>
            <person name="Mori K."/>
        </authorList>
    </citation>
    <scope>NUCLEOTIDE SEQUENCE</scope>
    <source>
        <strain evidence="4">NBRC 108216</strain>
    </source>
</reference>
<dbReference type="Pfam" id="PF00080">
    <property type="entry name" value="Sod_Cu"/>
    <property type="match status" value="1"/>
</dbReference>
<organism evidence="4 5">
    <name type="scientific">Algimonas porphyrae</name>
    <dbReference type="NCBI Taxonomy" id="1128113"/>
    <lineage>
        <taxon>Bacteria</taxon>
        <taxon>Pseudomonadati</taxon>
        <taxon>Pseudomonadota</taxon>
        <taxon>Alphaproteobacteria</taxon>
        <taxon>Maricaulales</taxon>
        <taxon>Robiginitomaculaceae</taxon>
        <taxon>Algimonas</taxon>
    </lineage>
</organism>
<dbReference type="Proteomes" id="UP001161390">
    <property type="component" value="Unassembled WGS sequence"/>
</dbReference>
<dbReference type="SUPFAM" id="SSF49329">
    <property type="entry name" value="Cu,Zn superoxide dismutase-like"/>
    <property type="match status" value="1"/>
</dbReference>
<feature type="chain" id="PRO_5047479843" evidence="2">
    <location>
        <begin position="23"/>
        <end position="202"/>
    </location>
</feature>
<keyword evidence="2" id="KW-0732">Signal</keyword>
<comment type="caution">
    <text evidence="4">The sequence shown here is derived from an EMBL/GenBank/DDBJ whole genome shotgun (WGS) entry which is preliminary data.</text>
</comment>
<accession>A0ABQ5UX61</accession>
<evidence type="ECO:0000259" key="3">
    <source>
        <dbReference type="Pfam" id="PF00080"/>
    </source>
</evidence>
<feature type="domain" description="Superoxide dismutase copper/zinc binding" evidence="3">
    <location>
        <begin position="66"/>
        <end position="200"/>
    </location>
</feature>
<comment type="similarity">
    <text evidence="1">Belongs to the Cu-Zn superoxide dismutase family.</text>
</comment>